<evidence type="ECO:0008006" key="3">
    <source>
        <dbReference type="Google" id="ProtNLM"/>
    </source>
</evidence>
<protein>
    <recommendedName>
        <fullName evidence="3">Transmembrane protein</fullName>
    </recommendedName>
</protein>
<accession>A0AB74UMV2</accession>
<dbReference type="EMBL" id="PQ287320">
    <property type="protein sequence ID" value="XHV10665.1"/>
    <property type="molecule type" value="Genomic_DNA"/>
</dbReference>
<evidence type="ECO:0000313" key="2">
    <source>
        <dbReference type="EMBL" id="XHV10665.1"/>
    </source>
</evidence>
<proteinExistence type="predicted"/>
<name>A0AB74UMV2_9VIRU</name>
<evidence type="ECO:0000256" key="1">
    <source>
        <dbReference type="SAM" id="Phobius"/>
    </source>
</evidence>
<keyword evidence="1" id="KW-0812">Transmembrane</keyword>
<reference evidence="2" key="1">
    <citation type="submission" date="2024-10" db="EMBL/GenBank/DDBJ databases">
        <title>Genetic diversity among independent isolates of the Dolichocephalovirinae subfamily.</title>
        <authorList>
            <person name="Ely B."/>
            <person name="Thomas Q."/>
            <person name="Mohammadi T."/>
        </authorList>
    </citation>
    <scope>NUCLEOTIDE SEQUENCE</scope>
</reference>
<sequence length="79" mass="9531">MTDLYFIVGMFLGLARMGYRYAVDYPKIHAQRYNKIDNDWQFGFFFWTLGQTVLLILLWIPVLVAYGFYLLFKRYANKD</sequence>
<feature type="transmembrane region" description="Helical" evidence="1">
    <location>
        <begin position="44"/>
        <end position="72"/>
    </location>
</feature>
<keyword evidence="1" id="KW-1133">Transmembrane helix</keyword>
<gene>
    <name evidence="2" type="ORF">BL57_193c</name>
</gene>
<organism evidence="2">
    <name type="scientific">Caulobacter phage BL57</name>
    <dbReference type="NCBI Taxonomy" id="3348355"/>
    <lineage>
        <taxon>Viruses</taxon>
    </lineage>
</organism>
<keyword evidence="1" id="KW-0472">Membrane</keyword>